<dbReference type="SUPFAM" id="SSF50249">
    <property type="entry name" value="Nucleic acid-binding proteins"/>
    <property type="match status" value="1"/>
</dbReference>
<dbReference type="Gene3D" id="2.40.50.140">
    <property type="entry name" value="Nucleic acid-binding proteins"/>
    <property type="match status" value="1"/>
</dbReference>
<reference evidence="1" key="1">
    <citation type="submission" date="2022-07" db="EMBL/GenBank/DDBJ databases">
        <authorList>
            <person name="Macas J."/>
            <person name="Novak P."/>
            <person name="Neumann P."/>
        </authorList>
    </citation>
    <scope>NUCLEOTIDE SEQUENCE</scope>
</reference>
<gene>
    <name evidence="1" type="ORF">CEPIT_LOCUS16617</name>
</gene>
<accession>A0AAV0DLW6</accession>
<sequence length="121" mass="13612">MTLAEGVYRYKVSVCIMDNTGHGNFIIWDRECIEILGKTAASLKAEVEKKTGDASHFPEDIESLVEQRGIFKIQLRKKKAEENAYNDGISLGVVSIIRDPNVLALYEQKVNMETNESDECT</sequence>
<dbReference type="EMBL" id="CAMAPF010000124">
    <property type="protein sequence ID" value="CAH9104002.1"/>
    <property type="molecule type" value="Genomic_DNA"/>
</dbReference>
<evidence type="ECO:0000313" key="2">
    <source>
        <dbReference type="Proteomes" id="UP001152523"/>
    </source>
</evidence>
<dbReference type="Proteomes" id="UP001152523">
    <property type="component" value="Unassembled WGS sequence"/>
</dbReference>
<comment type="caution">
    <text evidence="1">The sequence shown here is derived from an EMBL/GenBank/DDBJ whole genome shotgun (WGS) entry which is preliminary data.</text>
</comment>
<feature type="non-terminal residue" evidence="1">
    <location>
        <position position="121"/>
    </location>
</feature>
<proteinExistence type="predicted"/>
<organism evidence="1 2">
    <name type="scientific">Cuscuta epithymum</name>
    <dbReference type="NCBI Taxonomy" id="186058"/>
    <lineage>
        <taxon>Eukaryota</taxon>
        <taxon>Viridiplantae</taxon>
        <taxon>Streptophyta</taxon>
        <taxon>Embryophyta</taxon>
        <taxon>Tracheophyta</taxon>
        <taxon>Spermatophyta</taxon>
        <taxon>Magnoliopsida</taxon>
        <taxon>eudicotyledons</taxon>
        <taxon>Gunneridae</taxon>
        <taxon>Pentapetalae</taxon>
        <taxon>asterids</taxon>
        <taxon>lamiids</taxon>
        <taxon>Solanales</taxon>
        <taxon>Convolvulaceae</taxon>
        <taxon>Cuscuteae</taxon>
        <taxon>Cuscuta</taxon>
        <taxon>Cuscuta subgen. Cuscuta</taxon>
    </lineage>
</organism>
<dbReference type="AlphaFoldDB" id="A0AAV0DLW6"/>
<evidence type="ECO:0008006" key="3">
    <source>
        <dbReference type="Google" id="ProtNLM"/>
    </source>
</evidence>
<protein>
    <recommendedName>
        <fullName evidence="3">Replication factor A C-terminal domain-containing protein</fullName>
    </recommendedName>
</protein>
<evidence type="ECO:0000313" key="1">
    <source>
        <dbReference type="EMBL" id="CAH9104002.1"/>
    </source>
</evidence>
<name>A0AAV0DLW6_9ASTE</name>
<dbReference type="InterPro" id="IPR012340">
    <property type="entry name" value="NA-bd_OB-fold"/>
</dbReference>
<keyword evidence="2" id="KW-1185">Reference proteome</keyword>